<protein>
    <submittedName>
        <fullName evidence="1">Uncharacterized protein</fullName>
    </submittedName>
</protein>
<dbReference type="Pfam" id="PF00353">
    <property type="entry name" value="HemolysinCabind"/>
    <property type="match status" value="1"/>
</dbReference>
<dbReference type="InterPro" id="IPR011049">
    <property type="entry name" value="Serralysin-like_metalloprot_C"/>
</dbReference>
<dbReference type="SUPFAM" id="SSF51120">
    <property type="entry name" value="beta-Roll"/>
    <property type="match status" value="1"/>
</dbReference>
<accession>A0A484NTE6</accession>
<name>A0A484NTE6_9ZZZZ</name>
<dbReference type="Gene3D" id="2.150.10.10">
    <property type="entry name" value="Serralysin-like metalloprotease, C-terminal"/>
    <property type="match status" value="1"/>
</dbReference>
<sequence length="734" mass="78868">MKTLAYDYSYLGSMSQDSLARFRDDVSSQMLDFVRGSQLAGGAGGVYRSLLDELPEPVLTGDQYAGLHAWVEGARDVNAGVGVFSKYIRSYTGSQIDLKYGTGIHTNATMNLASNTIGANFAAHLQANGGQLPTLETLGLIDGAAAVSRLFSDPIYYPKGDYTGWSGVMLFPYLGYDSFYKDWLLTTEAVQATIDRLDGTQETVTIKQYEGTYDLMAAVAAHIRTAERLTPADMAQLGLAYPDIIDTSHDDLIALTESFLANTYRLPATHSFAIGDVLPYASPAGWVTSTTGVIVGTMKSDGPDLFYRDPERTKFENFIIHAGLGDDVIHADPNQLLSLPTLNLLVDGGEGMDTLSYASVDASLHIQLERIAVGDLYERSAKYIVGKHGANAGEYAKDYLFSIENLVGSQQSDILSLHELDLQPTSPETLHYFVDLQGAGALGNTLDLSSWTAGFGRSTWGEDVAEIIGGTPADNAARGYTGQDIWIPISNTGSLLVDSVQNIITGSGNDILHGNAEDNLLAAGSGVNVIFGNGGADIFVVGRSETTLKDADADDRLYIPFSAINPATTRPDMALEIKGGLVLLSAPSAVGAAVDIQYSASFYPSYLDGYAYPVGGPFIPGKQVLDDTLEKQIFVNFSLAGADLRIKFHAEDASAQFGTASFDIIVEGYEPGDLGLQFHEYFIPDVTRVNHQAAAQHYPGLANPMDGILQDYHDASRALLAFQALPHFDGVWYG</sequence>
<evidence type="ECO:0000313" key="1">
    <source>
        <dbReference type="EMBL" id="VFR16832.1"/>
    </source>
</evidence>
<proteinExistence type="predicted"/>
<dbReference type="InterPro" id="IPR001343">
    <property type="entry name" value="Hemolysn_Ca-bd"/>
</dbReference>
<dbReference type="EMBL" id="CAADHY010000007">
    <property type="protein sequence ID" value="VFR16832.1"/>
    <property type="molecule type" value="Genomic_DNA"/>
</dbReference>
<dbReference type="GO" id="GO:0005509">
    <property type="term" value="F:calcium ion binding"/>
    <property type="evidence" value="ECO:0007669"/>
    <property type="project" value="InterPro"/>
</dbReference>
<reference evidence="1" key="1">
    <citation type="submission" date="2019-03" db="EMBL/GenBank/DDBJ databases">
        <authorList>
            <person name="Danneels B."/>
        </authorList>
    </citation>
    <scope>NUCLEOTIDE SEQUENCE</scope>
</reference>
<gene>
    <name evidence="1" type="ORF">AMP9_3575</name>
</gene>
<dbReference type="AlphaFoldDB" id="A0A484NTE6"/>
<organism evidence="1">
    <name type="scientific">plant metagenome</name>
    <dbReference type="NCBI Taxonomy" id="1297885"/>
    <lineage>
        <taxon>unclassified sequences</taxon>
        <taxon>metagenomes</taxon>
        <taxon>organismal metagenomes</taxon>
    </lineage>
</organism>